<dbReference type="AlphaFoldDB" id="A0A2K2CTT5"/>
<protein>
    <submittedName>
        <fullName evidence="2 3">Uncharacterized protein</fullName>
    </submittedName>
</protein>
<dbReference type="InParanoid" id="A0A2K2CTT5"/>
<organism evidence="2">
    <name type="scientific">Brachypodium distachyon</name>
    <name type="common">Purple false brome</name>
    <name type="synonym">Trachynia distachya</name>
    <dbReference type="NCBI Taxonomy" id="15368"/>
    <lineage>
        <taxon>Eukaryota</taxon>
        <taxon>Viridiplantae</taxon>
        <taxon>Streptophyta</taxon>
        <taxon>Embryophyta</taxon>
        <taxon>Tracheophyta</taxon>
        <taxon>Spermatophyta</taxon>
        <taxon>Magnoliopsida</taxon>
        <taxon>Liliopsida</taxon>
        <taxon>Poales</taxon>
        <taxon>Poaceae</taxon>
        <taxon>BOP clade</taxon>
        <taxon>Pooideae</taxon>
        <taxon>Stipodae</taxon>
        <taxon>Brachypodieae</taxon>
        <taxon>Brachypodium</taxon>
    </lineage>
</organism>
<name>A0A2K2CTT5_BRADI</name>
<dbReference type="Gramene" id="PNT65441">
    <property type="protein sequence ID" value="PNT65441"/>
    <property type="gene ID" value="BRADI_4g42437v3"/>
</dbReference>
<evidence type="ECO:0000313" key="4">
    <source>
        <dbReference type="Proteomes" id="UP000008810"/>
    </source>
</evidence>
<reference evidence="2" key="2">
    <citation type="submission" date="2017-06" db="EMBL/GenBank/DDBJ databases">
        <title>WGS assembly of Brachypodium distachyon.</title>
        <authorList>
            <consortium name="The International Brachypodium Initiative"/>
            <person name="Lucas S."/>
            <person name="Harmon-Smith M."/>
            <person name="Lail K."/>
            <person name="Tice H."/>
            <person name="Grimwood J."/>
            <person name="Bruce D."/>
            <person name="Barry K."/>
            <person name="Shu S."/>
            <person name="Lindquist E."/>
            <person name="Wang M."/>
            <person name="Pitluck S."/>
            <person name="Vogel J.P."/>
            <person name="Garvin D.F."/>
            <person name="Mockler T.C."/>
            <person name="Schmutz J."/>
            <person name="Rokhsar D."/>
            <person name="Bevan M.W."/>
        </authorList>
    </citation>
    <scope>NUCLEOTIDE SEQUENCE</scope>
    <source>
        <strain evidence="2">Bd21</strain>
    </source>
</reference>
<keyword evidence="4" id="KW-1185">Reference proteome</keyword>
<evidence type="ECO:0000313" key="3">
    <source>
        <dbReference type="EnsemblPlants" id="PNT65441"/>
    </source>
</evidence>
<feature type="compositionally biased region" description="Basic and acidic residues" evidence="1">
    <location>
        <begin position="34"/>
        <end position="46"/>
    </location>
</feature>
<reference evidence="2 3" key="1">
    <citation type="journal article" date="2010" name="Nature">
        <title>Genome sequencing and analysis of the model grass Brachypodium distachyon.</title>
        <authorList>
            <consortium name="International Brachypodium Initiative"/>
        </authorList>
    </citation>
    <scope>NUCLEOTIDE SEQUENCE [LARGE SCALE GENOMIC DNA]</scope>
    <source>
        <strain evidence="2 3">Bd21</strain>
    </source>
</reference>
<evidence type="ECO:0000313" key="2">
    <source>
        <dbReference type="EMBL" id="PNT65441.1"/>
    </source>
</evidence>
<accession>A0A2K2CTT5</accession>
<dbReference type="EnsemblPlants" id="PNT65441">
    <property type="protein sequence ID" value="PNT65441"/>
    <property type="gene ID" value="BRADI_4g42437v3"/>
</dbReference>
<dbReference type="EMBL" id="CM000883">
    <property type="protein sequence ID" value="PNT65441.1"/>
    <property type="molecule type" value="Genomic_DNA"/>
</dbReference>
<sequence length="53" mass="6151">MISHRSRWHERHDAVLSILDDKIGSQVLTEIERSKQGDTVMPHERPTISSIWA</sequence>
<reference evidence="3" key="3">
    <citation type="submission" date="2018-08" db="UniProtKB">
        <authorList>
            <consortium name="EnsemblPlants"/>
        </authorList>
    </citation>
    <scope>IDENTIFICATION</scope>
    <source>
        <strain evidence="3">cv. Bd21</strain>
    </source>
</reference>
<gene>
    <name evidence="2" type="ORF">BRADI_4g42437v3</name>
</gene>
<feature type="region of interest" description="Disordered" evidence="1">
    <location>
        <begin position="34"/>
        <end position="53"/>
    </location>
</feature>
<dbReference type="Proteomes" id="UP000008810">
    <property type="component" value="Chromosome 4"/>
</dbReference>
<evidence type="ECO:0000256" key="1">
    <source>
        <dbReference type="SAM" id="MobiDB-lite"/>
    </source>
</evidence>
<proteinExistence type="predicted"/>